<accession>A0ABV3AF26</accession>
<dbReference type="EMBL" id="JBFAEG010000021">
    <property type="protein sequence ID" value="MEU5710514.1"/>
    <property type="molecule type" value="Genomic_DNA"/>
</dbReference>
<dbReference type="RefSeq" id="WP_234339976.1">
    <property type="nucleotide sequence ID" value="NZ_JBFAEG010000021.1"/>
</dbReference>
<feature type="domain" description="N,N-dimethylformamidase beta subunit-like C-terminal" evidence="2">
    <location>
        <begin position="6"/>
        <end position="92"/>
    </location>
</feature>
<gene>
    <name evidence="3" type="ORF">AB0H04_27165</name>
</gene>
<evidence type="ECO:0000313" key="3">
    <source>
        <dbReference type="EMBL" id="MEU5710514.1"/>
    </source>
</evidence>
<evidence type="ECO:0000259" key="2">
    <source>
        <dbReference type="Pfam" id="PF20254"/>
    </source>
</evidence>
<organism evidence="3 4">
    <name type="scientific">Streptomyces flaveolus</name>
    <dbReference type="NCBI Taxonomy" id="67297"/>
    <lineage>
        <taxon>Bacteria</taxon>
        <taxon>Bacillati</taxon>
        <taxon>Actinomycetota</taxon>
        <taxon>Actinomycetes</taxon>
        <taxon>Kitasatosporales</taxon>
        <taxon>Streptomycetaceae</taxon>
        <taxon>Streptomyces</taxon>
    </lineage>
</organism>
<feature type="region of interest" description="Disordered" evidence="1">
    <location>
        <begin position="124"/>
        <end position="146"/>
    </location>
</feature>
<keyword evidence="4" id="KW-1185">Reference proteome</keyword>
<sequence length="146" mass="15773">MLYEGYPTDAPYVVHAADHWLYEGTGVRPGDGFDHHRVTPAAPVPEPLEITAHSPLVCGGRRTHSDSAYYTAASGAGVFATGTMRWVEALMAGTPDGGRDHGMDARTRTFVTRTTENALRAFAQGPAAHHRPAARPNVSEVYKTRT</sequence>
<dbReference type="Pfam" id="PF20254">
    <property type="entry name" value="DMFA2_C"/>
    <property type="match status" value="1"/>
</dbReference>
<reference evidence="3 4" key="1">
    <citation type="submission" date="2024-06" db="EMBL/GenBank/DDBJ databases">
        <title>The Natural Products Discovery Center: Release of the First 8490 Sequenced Strains for Exploring Actinobacteria Biosynthetic Diversity.</title>
        <authorList>
            <person name="Kalkreuter E."/>
            <person name="Kautsar S.A."/>
            <person name="Yang D."/>
            <person name="Bader C.D."/>
            <person name="Teijaro C.N."/>
            <person name="Fluegel L."/>
            <person name="Davis C.M."/>
            <person name="Simpson J.R."/>
            <person name="Lauterbach L."/>
            <person name="Steele A.D."/>
            <person name="Gui C."/>
            <person name="Meng S."/>
            <person name="Li G."/>
            <person name="Viehrig K."/>
            <person name="Ye F."/>
            <person name="Su P."/>
            <person name="Kiefer A.F."/>
            <person name="Nichols A."/>
            <person name="Cepeda A.J."/>
            <person name="Yan W."/>
            <person name="Fan B."/>
            <person name="Jiang Y."/>
            <person name="Adhikari A."/>
            <person name="Zheng C.-J."/>
            <person name="Schuster L."/>
            <person name="Cowan T.M."/>
            <person name="Smanski M.J."/>
            <person name="Chevrette M.G."/>
            <person name="De Carvalho L.P.S."/>
            <person name="Shen B."/>
        </authorList>
    </citation>
    <scope>NUCLEOTIDE SEQUENCE [LARGE SCALE GENOMIC DNA]</scope>
    <source>
        <strain evidence="3 4">NPDC020594</strain>
    </source>
</reference>
<dbReference type="Proteomes" id="UP001551011">
    <property type="component" value="Unassembled WGS sequence"/>
</dbReference>
<proteinExistence type="predicted"/>
<evidence type="ECO:0000313" key="4">
    <source>
        <dbReference type="Proteomes" id="UP001551011"/>
    </source>
</evidence>
<comment type="caution">
    <text evidence="3">The sequence shown here is derived from an EMBL/GenBank/DDBJ whole genome shotgun (WGS) entry which is preliminary data.</text>
</comment>
<name>A0ABV3AF26_9ACTN</name>
<evidence type="ECO:0000256" key="1">
    <source>
        <dbReference type="SAM" id="MobiDB-lite"/>
    </source>
</evidence>
<protein>
    <submittedName>
        <fullName evidence="3">N,N-dimethylformamidase beta subunit family domain-containing protein</fullName>
    </submittedName>
</protein>
<dbReference type="InterPro" id="IPR046540">
    <property type="entry name" value="DMFA2_C"/>
</dbReference>